<dbReference type="AlphaFoldDB" id="A0A5B9MSD5"/>
<organism evidence="1 2">
    <name type="scientific">Stieleria maiorica</name>
    <dbReference type="NCBI Taxonomy" id="2795974"/>
    <lineage>
        <taxon>Bacteria</taxon>
        <taxon>Pseudomonadati</taxon>
        <taxon>Planctomycetota</taxon>
        <taxon>Planctomycetia</taxon>
        <taxon>Pirellulales</taxon>
        <taxon>Pirellulaceae</taxon>
        <taxon>Stieleria</taxon>
    </lineage>
</organism>
<dbReference type="Proteomes" id="UP000321353">
    <property type="component" value="Chromosome"/>
</dbReference>
<evidence type="ECO:0000313" key="2">
    <source>
        <dbReference type="Proteomes" id="UP000321353"/>
    </source>
</evidence>
<name>A0A5B9MSD5_9BACT</name>
<accession>A0A5B9MSD5</accession>
<sequence length="29" mass="3333">MSLETKKQYAKVKAGHDQIRDLRDACKAK</sequence>
<evidence type="ECO:0000313" key="1">
    <source>
        <dbReference type="EMBL" id="QEG02766.1"/>
    </source>
</evidence>
<protein>
    <submittedName>
        <fullName evidence="1">Uncharacterized protein</fullName>
    </submittedName>
</protein>
<dbReference type="KEGG" id="smam:Mal15_68870"/>
<keyword evidence="2" id="KW-1185">Reference proteome</keyword>
<reference evidence="1 2" key="1">
    <citation type="submission" date="2019-02" db="EMBL/GenBank/DDBJ databases">
        <title>Planctomycetal bacteria perform biofilm scaping via a novel small molecule.</title>
        <authorList>
            <person name="Jeske O."/>
            <person name="Boedeker C."/>
            <person name="Wiegand S."/>
            <person name="Breitling P."/>
            <person name="Kallscheuer N."/>
            <person name="Jogler M."/>
            <person name="Rohde M."/>
            <person name="Petersen J."/>
            <person name="Medema M.H."/>
            <person name="Surup F."/>
            <person name="Jogler C."/>
        </authorList>
    </citation>
    <scope>NUCLEOTIDE SEQUENCE [LARGE SCALE GENOMIC DNA]</scope>
    <source>
        <strain evidence="1 2">Mal15</strain>
    </source>
</reference>
<dbReference type="EMBL" id="CP036264">
    <property type="protein sequence ID" value="QEG02766.1"/>
    <property type="molecule type" value="Genomic_DNA"/>
</dbReference>
<gene>
    <name evidence="1" type="ORF">Mal15_68870</name>
</gene>
<proteinExistence type="predicted"/>